<reference evidence="1 2" key="1">
    <citation type="submission" date="2017-03" db="EMBL/GenBank/DDBJ databases">
        <title>Genome analysis of strain PAMC 26577.</title>
        <authorList>
            <person name="Oh H.-M."/>
            <person name="Yang J.-A."/>
        </authorList>
    </citation>
    <scope>NUCLEOTIDE SEQUENCE [LARGE SCALE GENOMIC DNA]</scope>
    <source>
        <strain evidence="1 2">PAMC 26577</strain>
    </source>
</reference>
<protein>
    <submittedName>
        <fullName evidence="1">N-acetylglucosamine-6P-responsive transcriptional repressor NagC, ROK family</fullName>
    </submittedName>
</protein>
<organism evidence="1 2">
    <name type="scientific">Caballeronia sordidicola</name>
    <name type="common">Burkholderia sordidicola</name>
    <dbReference type="NCBI Taxonomy" id="196367"/>
    <lineage>
        <taxon>Bacteria</taxon>
        <taxon>Pseudomonadati</taxon>
        <taxon>Pseudomonadota</taxon>
        <taxon>Betaproteobacteria</taxon>
        <taxon>Burkholderiales</taxon>
        <taxon>Burkholderiaceae</taxon>
        <taxon>Caballeronia</taxon>
    </lineage>
</organism>
<evidence type="ECO:0000313" key="1">
    <source>
        <dbReference type="EMBL" id="OTP67787.1"/>
    </source>
</evidence>
<dbReference type="InterPro" id="IPR043129">
    <property type="entry name" value="ATPase_NBD"/>
</dbReference>
<name>A0A242M941_CABSO</name>
<evidence type="ECO:0000313" key="2">
    <source>
        <dbReference type="Proteomes" id="UP000195221"/>
    </source>
</evidence>
<dbReference type="GO" id="GO:0009384">
    <property type="term" value="F:N-acylmannosamine kinase activity"/>
    <property type="evidence" value="ECO:0007669"/>
    <property type="project" value="TreeGrafter"/>
</dbReference>
<dbReference type="Gene3D" id="3.30.420.40">
    <property type="match status" value="2"/>
</dbReference>
<accession>A0A242M941</accession>
<gene>
    <name evidence="1" type="ORF">PAMC26577_35685</name>
</gene>
<proteinExistence type="predicted"/>
<dbReference type="PANTHER" id="PTHR18964">
    <property type="entry name" value="ROK (REPRESSOR, ORF, KINASE) FAMILY"/>
    <property type="match status" value="1"/>
</dbReference>
<sequence length="337" mass="37404">MELAQQSVHRLTEQLIERGLLEVGEVVRNGRGQPSPRIELVRDAAFAIGISINPDSAVVSLADLSCTVREEVIIRAPQTNRTSSLKALNEAIRRILVRNKVPRERVVGVGFAVAGFFVDEQRQFNAPLPLRDWSLIDLKPMLEDSLRFPVWLESNVITAAIGENLSGVGLWARNFIYLSFNFGFSSGVVVDGKPYFGSNGNAGAITMHPKEERWTRPALEFLVDELAKNGVSVDSLEDLQQRFNPEWPGVEAWITRVLPALDRIVNAVSGILDPQAIVFGGQIARPLAQILIDRTTFWDEIVRYNQPPRRPKLVLSETSGDAPALGAALTPLKHHFF</sequence>
<dbReference type="AlphaFoldDB" id="A0A242M941"/>
<dbReference type="GO" id="GO:0019262">
    <property type="term" value="P:N-acetylneuraminate catabolic process"/>
    <property type="evidence" value="ECO:0007669"/>
    <property type="project" value="TreeGrafter"/>
</dbReference>
<dbReference type="SUPFAM" id="SSF53067">
    <property type="entry name" value="Actin-like ATPase domain"/>
    <property type="match status" value="1"/>
</dbReference>
<dbReference type="CDD" id="cd23763">
    <property type="entry name" value="ASKHA_ATPase_ROK"/>
    <property type="match status" value="1"/>
</dbReference>
<dbReference type="EMBL" id="NBTZ01000147">
    <property type="protein sequence ID" value="OTP67787.1"/>
    <property type="molecule type" value="Genomic_DNA"/>
</dbReference>
<dbReference type="PANTHER" id="PTHR18964:SF169">
    <property type="entry name" value="N-ACETYLMANNOSAMINE KINASE"/>
    <property type="match status" value="1"/>
</dbReference>
<dbReference type="Proteomes" id="UP000195221">
    <property type="component" value="Unassembled WGS sequence"/>
</dbReference>
<dbReference type="InterPro" id="IPR000600">
    <property type="entry name" value="ROK"/>
</dbReference>
<comment type="caution">
    <text evidence="1">The sequence shown here is derived from an EMBL/GenBank/DDBJ whole genome shotgun (WGS) entry which is preliminary data.</text>
</comment>
<dbReference type="Pfam" id="PF00480">
    <property type="entry name" value="ROK"/>
    <property type="match status" value="1"/>
</dbReference>